<dbReference type="FunCoup" id="B4DCF5">
    <property type="interactions" value="257"/>
</dbReference>
<comment type="similarity">
    <text evidence="1">Belongs to the leucine-binding protein family.</text>
</comment>
<dbReference type="PROSITE" id="PS51257">
    <property type="entry name" value="PROKAR_LIPOPROTEIN"/>
    <property type="match status" value="1"/>
</dbReference>
<evidence type="ECO:0000313" key="6">
    <source>
        <dbReference type="EMBL" id="EDY15864.1"/>
    </source>
</evidence>
<dbReference type="eggNOG" id="COG0683">
    <property type="taxonomic scope" value="Bacteria"/>
</dbReference>
<dbReference type="Proteomes" id="UP000005824">
    <property type="component" value="Unassembled WGS sequence"/>
</dbReference>
<keyword evidence="4" id="KW-0029">Amino-acid transport</keyword>
<dbReference type="InterPro" id="IPR028082">
    <property type="entry name" value="Peripla_BP_I"/>
</dbReference>
<dbReference type="PRINTS" id="PR00337">
    <property type="entry name" value="LEUILEVALBP"/>
</dbReference>
<evidence type="ECO:0000313" key="7">
    <source>
        <dbReference type="Proteomes" id="UP000005824"/>
    </source>
</evidence>
<keyword evidence="6" id="KW-0675">Receptor</keyword>
<dbReference type="PANTHER" id="PTHR30483:SF6">
    <property type="entry name" value="PERIPLASMIC BINDING PROTEIN OF ABC TRANSPORTER FOR NATURAL AMINO ACIDS"/>
    <property type="match status" value="1"/>
</dbReference>
<dbReference type="AlphaFoldDB" id="B4DCF5"/>
<sequence length="377" mass="39965">MKRRIFFSVVGAMALGFAGCQKTASNEIPVGEFASLTGKEATFGQSSHEGTVLAVEQINEAGGVLGKKIKLLTEDNASKPGESANAVNKLIAKDGVVAILGEVASSRSLEAAPICQSAKIPMVSPASTNPKLTETGDYIFRVCFIDPFQGTVMANFAKNTLKEQNVAVFTDVKSDYSKGLAKFFKEGFTKAGGKIAAELDYNGGDKDFKGQLTAIKAANPDGVFVPGYYTDVALICIQAKEVGLNVPFYGGDGWESSKLTEIGKDAVEGEYFSTHYSPDAGGEKAKAFVEAYKKRYNGKAPDAMAALGYDSALILADAIKRAGGTEGDKIRDALAATKDFDAVTGKISINKQHDADKAAVIVQVKNGKFEYKETVKP</sequence>
<name>B4DCF5_9BACT</name>
<dbReference type="InterPro" id="IPR028081">
    <property type="entry name" value="Leu-bd"/>
</dbReference>
<keyword evidence="7" id="KW-1185">Reference proteome</keyword>
<feature type="domain" description="Leucine-binding protein" evidence="5">
    <location>
        <begin position="27"/>
        <end position="367"/>
    </location>
</feature>
<keyword evidence="2" id="KW-0813">Transport</keyword>
<dbReference type="InParanoid" id="B4DCF5"/>
<comment type="caution">
    <text evidence="6">The sequence shown here is derived from an EMBL/GenBank/DDBJ whole genome shotgun (WGS) entry which is preliminary data.</text>
</comment>
<evidence type="ECO:0000256" key="3">
    <source>
        <dbReference type="ARBA" id="ARBA00022729"/>
    </source>
</evidence>
<dbReference type="SUPFAM" id="SSF53822">
    <property type="entry name" value="Periplasmic binding protein-like I"/>
    <property type="match status" value="1"/>
</dbReference>
<proteinExistence type="inferred from homology"/>
<reference evidence="6 7" key="1">
    <citation type="journal article" date="2011" name="J. Bacteriol.">
        <title>Genome sequence of Chthoniobacter flavus Ellin428, an aerobic heterotrophic soil bacterium.</title>
        <authorList>
            <person name="Kant R."/>
            <person name="van Passel M.W."/>
            <person name="Palva A."/>
            <person name="Lucas S."/>
            <person name="Lapidus A."/>
            <person name="Glavina Del Rio T."/>
            <person name="Dalin E."/>
            <person name="Tice H."/>
            <person name="Bruce D."/>
            <person name="Goodwin L."/>
            <person name="Pitluck S."/>
            <person name="Larimer F.W."/>
            <person name="Land M.L."/>
            <person name="Hauser L."/>
            <person name="Sangwan P."/>
            <person name="de Vos W.M."/>
            <person name="Janssen P.H."/>
            <person name="Smidt H."/>
        </authorList>
    </citation>
    <scope>NUCLEOTIDE SEQUENCE [LARGE SCALE GENOMIC DNA]</scope>
    <source>
        <strain evidence="6 7">Ellin428</strain>
    </source>
</reference>
<dbReference type="EMBL" id="ABVL01000049">
    <property type="protein sequence ID" value="EDY15864.1"/>
    <property type="molecule type" value="Genomic_DNA"/>
</dbReference>
<organism evidence="6 7">
    <name type="scientific">Chthoniobacter flavus Ellin428</name>
    <dbReference type="NCBI Taxonomy" id="497964"/>
    <lineage>
        <taxon>Bacteria</taxon>
        <taxon>Pseudomonadati</taxon>
        <taxon>Verrucomicrobiota</taxon>
        <taxon>Spartobacteria</taxon>
        <taxon>Chthoniobacterales</taxon>
        <taxon>Chthoniobacteraceae</taxon>
        <taxon>Chthoniobacter</taxon>
    </lineage>
</organism>
<dbReference type="Gene3D" id="3.40.50.2300">
    <property type="match status" value="2"/>
</dbReference>
<gene>
    <name evidence="6" type="ORF">CfE428DRAFT_6596</name>
</gene>
<dbReference type="RefSeq" id="WP_006983913.1">
    <property type="nucleotide sequence ID" value="NZ_ABVL01000049.1"/>
</dbReference>
<dbReference type="PANTHER" id="PTHR30483">
    <property type="entry name" value="LEUCINE-SPECIFIC-BINDING PROTEIN"/>
    <property type="match status" value="1"/>
</dbReference>
<evidence type="ECO:0000256" key="2">
    <source>
        <dbReference type="ARBA" id="ARBA00022448"/>
    </source>
</evidence>
<evidence type="ECO:0000259" key="5">
    <source>
        <dbReference type="Pfam" id="PF13458"/>
    </source>
</evidence>
<dbReference type="CDD" id="cd06347">
    <property type="entry name" value="PBP1_ABC_LivK_ligand_binding-like"/>
    <property type="match status" value="1"/>
</dbReference>
<evidence type="ECO:0000256" key="4">
    <source>
        <dbReference type="ARBA" id="ARBA00022970"/>
    </source>
</evidence>
<keyword evidence="3" id="KW-0732">Signal</keyword>
<evidence type="ECO:0000256" key="1">
    <source>
        <dbReference type="ARBA" id="ARBA00010062"/>
    </source>
</evidence>
<dbReference type="InterPro" id="IPR051010">
    <property type="entry name" value="BCAA_transport"/>
</dbReference>
<accession>B4DCF5</accession>
<dbReference type="InterPro" id="IPR000709">
    <property type="entry name" value="Leu_Ile_Val-bd"/>
</dbReference>
<dbReference type="GO" id="GO:0006865">
    <property type="term" value="P:amino acid transport"/>
    <property type="evidence" value="ECO:0007669"/>
    <property type="project" value="UniProtKB-KW"/>
</dbReference>
<dbReference type="STRING" id="497964.CfE428DRAFT_6596"/>
<protein>
    <submittedName>
        <fullName evidence="6">Extracellular ligand-binding receptor</fullName>
    </submittedName>
</protein>
<dbReference type="Pfam" id="PF13458">
    <property type="entry name" value="Peripla_BP_6"/>
    <property type="match status" value="1"/>
</dbReference>